<name>W4S844_9XANT</name>
<comment type="caution">
    <text evidence="1">The sequence shown here is derived from an EMBL/GenBank/DDBJ whole genome shotgun (WGS) entry which is preliminary data.</text>
</comment>
<accession>W4S844</accession>
<dbReference type="AlphaFoldDB" id="W4S844"/>
<reference evidence="1 2" key="1">
    <citation type="submission" date="2014-01" db="EMBL/GenBank/DDBJ databases">
        <title>Genome sequence and analysis of Xanthomonas arboricola pv. pruni.</title>
        <authorList>
            <person name="Fujikawa T."/>
            <person name="Nakazono-Nagaoka E."/>
        </authorList>
    </citation>
    <scope>NUCLEOTIDE SEQUENCE [LARGE SCALE GENOMIC DNA]</scope>
    <source>
        <strain evidence="2">MAFF 311562</strain>
    </source>
</reference>
<dbReference type="Proteomes" id="UP000019143">
    <property type="component" value="Unassembled WGS sequence"/>
</dbReference>
<sequence length="72" mass="7043">MPDFSVAGSGTAGSLATASVPTAAVADTGARAGTAVGRDAAFRAGLQTRASAHNEGRNKVRMQTVLAILAGS</sequence>
<organism evidence="1 2">
    <name type="scientific">Xanthomonas arboricola pv. pruni str. MAFF 311562</name>
    <dbReference type="NCBI Taxonomy" id="1414836"/>
    <lineage>
        <taxon>Bacteria</taxon>
        <taxon>Pseudomonadati</taxon>
        <taxon>Pseudomonadota</taxon>
        <taxon>Gammaproteobacteria</taxon>
        <taxon>Lysobacterales</taxon>
        <taxon>Lysobacteraceae</taxon>
        <taxon>Xanthomonas</taxon>
    </lineage>
</organism>
<evidence type="ECO:0000313" key="2">
    <source>
        <dbReference type="Proteomes" id="UP000019143"/>
    </source>
</evidence>
<evidence type="ECO:0000313" key="1">
    <source>
        <dbReference type="EMBL" id="GAE52348.1"/>
    </source>
</evidence>
<gene>
    <name evidence="1" type="ORF">XPU_3880</name>
</gene>
<protein>
    <submittedName>
        <fullName evidence="1">Uncharacterized protein</fullName>
    </submittedName>
</protein>
<dbReference type="EMBL" id="BAVB01000350">
    <property type="protein sequence ID" value="GAE52348.1"/>
    <property type="molecule type" value="Genomic_DNA"/>
</dbReference>
<proteinExistence type="predicted"/>